<accession>A0ABR1KWZ4</accession>
<feature type="transmembrane region" description="Helical" evidence="6">
    <location>
        <begin position="222"/>
        <end position="240"/>
    </location>
</feature>
<evidence type="ECO:0000256" key="6">
    <source>
        <dbReference type="SAM" id="Phobius"/>
    </source>
</evidence>
<protein>
    <submittedName>
        <fullName evidence="7">Major facilitator superfamily domain-containing protein</fullName>
    </submittedName>
</protein>
<evidence type="ECO:0000313" key="7">
    <source>
        <dbReference type="EMBL" id="KAK7522174.1"/>
    </source>
</evidence>
<feature type="transmembrane region" description="Helical" evidence="6">
    <location>
        <begin position="132"/>
        <end position="152"/>
    </location>
</feature>
<organism evidence="7 8">
    <name type="scientific">Phyllosticta citriasiana</name>
    <dbReference type="NCBI Taxonomy" id="595635"/>
    <lineage>
        <taxon>Eukaryota</taxon>
        <taxon>Fungi</taxon>
        <taxon>Dikarya</taxon>
        <taxon>Ascomycota</taxon>
        <taxon>Pezizomycotina</taxon>
        <taxon>Dothideomycetes</taxon>
        <taxon>Dothideomycetes incertae sedis</taxon>
        <taxon>Botryosphaeriales</taxon>
        <taxon>Phyllostictaceae</taxon>
        <taxon>Phyllosticta</taxon>
    </lineage>
</organism>
<dbReference type="Pfam" id="PF07690">
    <property type="entry name" value="MFS_1"/>
    <property type="match status" value="1"/>
</dbReference>
<comment type="caution">
    <text evidence="7">The sequence shown here is derived from an EMBL/GenBank/DDBJ whole genome shotgun (WGS) entry which is preliminary data.</text>
</comment>
<comment type="subcellular location">
    <subcellularLocation>
        <location evidence="1">Membrane</location>
        <topology evidence="1">Multi-pass membrane protein</topology>
    </subcellularLocation>
</comment>
<feature type="transmembrane region" description="Helical" evidence="6">
    <location>
        <begin position="305"/>
        <end position="324"/>
    </location>
</feature>
<dbReference type="InterPro" id="IPR036259">
    <property type="entry name" value="MFS_trans_sf"/>
</dbReference>
<evidence type="ECO:0000256" key="4">
    <source>
        <dbReference type="ARBA" id="ARBA00023136"/>
    </source>
</evidence>
<feature type="transmembrane region" description="Helical" evidence="6">
    <location>
        <begin position="252"/>
        <end position="272"/>
    </location>
</feature>
<dbReference type="SUPFAM" id="SSF103473">
    <property type="entry name" value="MFS general substrate transporter"/>
    <property type="match status" value="1"/>
</dbReference>
<sequence length="617" mass="67999">MGVIDQIRGRPDSRHVAAMANPDEPQPASPEAGVQEPKALDVKTVPSTDTSGSDTRSLEARNEKEIEQHPDEVTKDAYLGVQKAEAAALVWGRKTIYALYAWIWVCFFMLAFHSSISSNVLVYAYANFSTAPQISTANILGTIIGGVLKLPIAKIINIWGRAEGLMFFVAVYVLGIIIQAACNGPDGYAAGYVLYWIGYDAVYLILDVFIADTSGLINRAFAFAYASTPFIATAFVGPLAAQSFIDTSGWRWSFGAFAIIQPFVFLPLAAVFKYYENKAIKLGVYKREPSGRTAMQSLVHYIHEFDVVGALLLMAAFILFLLPFSLQQYGRAQYHSASFIAPIVVGFCLFFVFAAWEKWGTRVHFIRWELFKQRTVLGACCLAAISYFSFYAWDLYFLNFNMVVYDLSVSMAGYMGQIYNVGSCFWGVVFGIYVRLTKRFKWACFFFGLPLLMLGAGLMIHFRGSEQGIGYIIMCQIFIAFGGGTLVIGEDMAVMAAADHDGVPLMLSLIGLSSSVGGSVGYAISAAIYANTFPEALQSRLPASEQSDWNNIYIQGYTYQKTFPVGSETRDAINYAWGQSQRNGAIAATAFLVLAFPAIAVWKDYNVAKKQVKGNVL</sequence>
<keyword evidence="8" id="KW-1185">Reference proteome</keyword>
<feature type="transmembrane region" description="Helical" evidence="6">
    <location>
        <begin position="418"/>
        <end position="436"/>
    </location>
</feature>
<feature type="transmembrane region" description="Helical" evidence="6">
    <location>
        <begin position="99"/>
        <end position="126"/>
    </location>
</feature>
<dbReference type="Gene3D" id="1.20.1250.20">
    <property type="entry name" value="MFS general substrate transporter like domains"/>
    <property type="match status" value="2"/>
</dbReference>
<gene>
    <name evidence="7" type="ORF">IWZ03DRAFT_111191</name>
</gene>
<reference evidence="7 8" key="1">
    <citation type="submission" date="2024-04" db="EMBL/GenBank/DDBJ databases">
        <title>Phyllosticta paracitricarpa is synonymous to the EU quarantine fungus P. citricarpa based on phylogenomic analyses.</title>
        <authorList>
            <consortium name="Lawrence Berkeley National Laboratory"/>
            <person name="Van Ingen-Buijs V.A."/>
            <person name="Van Westerhoven A.C."/>
            <person name="Haridas S."/>
            <person name="Skiadas P."/>
            <person name="Martin F."/>
            <person name="Groenewald J.Z."/>
            <person name="Crous P.W."/>
            <person name="Seidl M.F."/>
        </authorList>
    </citation>
    <scope>NUCLEOTIDE SEQUENCE [LARGE SCALE GENOMIC DNA]</scope>
    <source>
        <strain evidence="7 8">CBS 123371</strain>
    </source>
</reference>
<feature type="transmembrane region" description="Helical" evidence="6">
    <location>
        <begin position="376"/>
        <end position="398"/>
    </location>
</feature>
<evidence type="ECO:0000256" key="2">
    <source>
        <dbReference type="ARBA" id="ARBA00022692"/>
    </source>
</evidence>
<feature type="transmembrane region" description="Helical" evidence="6">
    <location>
        <begin position="336"/>
        <end position="356"/>
    </location>
</feature>
<keyword evidence="4 6" id="KW-0472">Membrane</keyword>
<dbReference type="InterPro" id="IPR011701">
    <property type="entry name" value="MFS"/>
</dbReference>
<feature type="transmembrane region" description="Helical" evidence="6">
    <location>
        <begin position="193"/>
        <end position="210"/>
    </location>
</feature>
<feature type="region of interest" description="Disordered" evidence="5">
    <location>
        <begin position="1"/>
        <end position="69"/>
    </location>
</feature>
<proteinExistence type="predicted"/>
<dbReference type="EMBL" id="JBBPHU010000002">
    <property type="protein sequence ID" value="KAK7522174.1"/>
    <property type="molecule type" value="Genomic_DNA"/>
</dbReference>
<feature type="transmembrane region" description="Helical" evidence="6">
    <location>
        <begin position="509"/>
        <end position="530"/>
    </location>
</feature>
<evidence type="ECO:0000313" key="8">
    <source>
        <dbReference type="Proteomes" id="UP001363622"/>
    </source>
</evidence>
<name>A0ABR1KWZ4_9PEZI</name>
<feature type="transmembrane region" description="Helical" evidence="6">
    <location>
        <begin position="164"/>
        <end position="181"/>
    </location>
</feature>
<keyword evidence="2 6" id="KW-0812">Transmembrane</keyword>
<feature type="transmembrane region" description="Helical" evidence="6">
    <location>
        <begin position="584"/>
        <end position="602"/>
    </location>
</feature>
<evidence type="ECO:0000256" key="5">
    <source>
        <dbReference type="SAM" id="MobiDB-lite"/>
    </source>
</evidence>
<feature type="compositionally biased region" description="Polar residues" evidence="5">
    <location>
        <begin position="45"/>
        <end position="55"/>
    </location>
</feature>
<feature type="compositionally biased region" description="Basic and acidic residues" evidence="5">
    <location>
        <begin position="56"/>
        <end position="69"/>
    </location>
</feature>
<evidence type="ECO:0000256" key="3">
    <source>
        <dbReference type="ARBA" id="ARBA00022989"/>
    </source>
</evidence>
<dbReference type="PANTHER" id="PTHR23501:SF107">
    <property type="entry name" value="TRANSPORTER, PUTATIVE (AFU_ORTHOLOGUE AFUA_7G04730)-RELATED"/>
    <property type="match status" value="1"/>
</dbReference>
<dbReference type="PANTHER" id="PTHR23501">
    <property type="entry name" value="MAJOR FACILITATOR SUPERFAMILY"/>
    <property type="match status" value="1"/>
</dbReference>
<feature type="transmembrane region" description="Helical" evidence="6">
    <location>
        <begin position="443"/>
        <end position="462"/>
    </location>
</feature>
<keyword evidence="3 6" id="KW-1133">Transmembrane helix</keyword>
<evidence type="ECO:0000256" key="1">
    <source>
        <dbReference type="ARBA" id="ARBA00004141"/>
    </source>
</evidence>
<feature type="transmembrane region" description="Helical" evidence="6">
    <location>
        <begin position="468"/>
        <end position="488"/>
    </location>
</feature>
<dbReference type="Proteomes" id="UP001363622">
    <property type="component" value="Unassembled WGS sequence"/>
</dbReference>